<reference evidence="10 11" key="1">
    <citation type="journal article" date="2021" name="Commun. Biol.">
        <title>The genome of Shorea leprosula (Dipterocarpaceae) highlights the ecological relevance of drought in aseasonal tropical rainforests.</title>
        <authorList>
            <person name="Ng K.K.S."/>
            <person name="Kobayashi M.J."/>
            <person name="Fawcett J.A."/>
            <person name="Hatakeyama M."/>
            <person name="Paape T."/>
            <person name="Ng C.H."/>
            <person name="Ang C.C."/>
            <person name="Tnah L.H."/>
            <person name="Lee C.T."/>
            <person name="Nishiyama T."/>
            <person name="Sese J."/>
            <person name="O'Brien M.J."/>
            <person name="Copetti D."/>
            <person name="Mohd Noor M.I."/>
            <person name="Ong R.C."/>
            <person name="Putra M."/>
            <person name="Sireger I.Z."/>
            <person name="Indrioko S."/>
            <person name="Kosugi Y."/>
            <person name="Izuno A."/>
            <person name="Isagi Y."/>
            <person name="Lee S.L."/>
            <person name="Shimizu K.K."/>
        </authorList>
    </citation>
    <scope>NUCLEOTIDE SEQUENCE [LARGE SCALE GENOMIC DNA]</scope>
    <source>
        <strain evidence="10">214</strain>
    </source>
</reference>
<gene>
    <name evidence="10" type="ORF">SLEP1_g21692</name>
</gene>
<evidence type="ECO:0000256" key="6">
    <source>
        <dbReference type="ARBA" id="ARBA00058490"/>
    </source>
</evidence>
<feature type="repeat" description="Pumilio" evidence="7">
    <location>
        <begin position="481"/>
        <end position="517"/>
    </location>
</feature>
<dbReference type="GO" id="GO:0006417">
    <property type="term" value="P:regulation of translation"/>
    <property type="evidence" value="ECO:0007669"/>
    <property type="project" value="UniProtKB-KW"/>
</dbReference>
<feature type="repeat" description="Pumilio" evidence="7">
    <location>
        <begin position="223"/>
        <end position="259"/>
    </location>
</feature>
<dbReference type="EMBL" id="BPVZ01000032">
    <property type="protein sequence ID" value="GKV10302.1"/>
    <property type="molecule type" value="Genomic_DNA"/>
</dbReference>
<dbReference type="PROSITE" id="PS50303">
    <property type="entry name" value="PUM_HD"/>
    <property type="match status" value="1"/>
</dbReference>
<evidence type="ECO:0000256" key="1">
    <source>
        <dbReference type="ARBA" id="ARBA00004496"/>
    </source>
</evidence>
<dbReference type="InterPro" id="IPR033133">
    <property type="entry name" value="PUM-HD"/>
</dbReference>
<feature type="repeat" description="Pumilio" evidence="7">
    <location>
        <begin position="444"/>
        <end position="480"/>
    </location>
</feature>
<dbReference type="Gene3D" id="1.25.10.10">
    <property type="entry name" value="Leucine-rich Repeat Variant"/>
    <property type="match status" value="1"/>
</dbReference>
<comment type="function">
    <text evidence="6">Sequence-specific RNA-binding protein that regulates translation and mRNA stability by binding the 3'-UTR of target mRNAs.</text>
</comment>
<keyword evidence="3" id="KW-0677">Repeat</keyword>
<dbReference type="InterPro" id="IPR011989">
    <property type="entry name" value="ARM-like"/>
</dbReference>
<feature type="repeat" description="Pumilio" evidence="7">
    <location>
        <begin position="408"/>
        <end position="443"/>
    </location>
</feature>
<evidence type="ECO:0000259" key="9">
    <source>
        <dbReference type="PROSITE" id="PS50303"/>
    </source>
</evidence>
<protein>
    <recommendedName>
        <fullName evidence="9">PUM-HD domain-containing protein</fullName>
    </recommendedName>
</protein>
<evidence type="ECO:0000256" key="8">
    <source>
        <dbReference type="SAM" id="MobiDB-lite"/>
    </source>
</evidence>
<dbReference type="PROSITE" id="PS50302">
    <property type="entry name" value="PUM"/>
    <property type="match status" value="7"/>
</dbReference>
<dbReference type="Proteomes" id="UP001054252">
    <property type="component" value="Unassembled WGS sequence"/>
</dbReference>
<dbReference type="GO" id="GO:0005737">
    <property type="term" value="C:cytoplasm"/>
    <property type="evidence" value="ECO:0007669"/>
    <property type="project" value="UniProtKB-SubCell"/>
</dbReference>
<dbReference type="PANTHER" id="PTHR12537:SF63">
    <property type="entry name" value="PUMILIO HOMOLOG 15"/>
    <property type="match status" value="1"/>
</dbReference>
<proteinExistence type="predicted"/>
<organism evidence="10 11">
    <name type="scientific">Rubroshorea leprosula</name>
    <dbReference type="NCBI Taxonomy" id="152421"/>
    <lineage>
        <taxon>Eukaryota</taxon>
        <taxon>Viridiplantae</taxon>
        <taxon>Streptophyta</taxon>
        <taxon>Embryophyta</taxon>
        <taxon>Tracheophyta</taxon>
        <taxon>Spermatophyta</taxon>
        <taxon>Magnoliopsida</taxon>
        <taxon>eudicotyledons</taxon>
        <taxon>Gunneridae</taxon>
        <taxon>Pentapetalae</taxon>
        <taxon>rosids</taxon>
        <taxon>malvids</taxon>
        <taxon>Malvales</taxon>
        <taxon>Dipterocarpaceae</taxon>
        <taxon>Rubroshorea</taxon>
    </lineage>
</organism>
<feature type="repeat" description="Pumilio" evidence="7">
    <location>
        <begin position="372"/>
        <end position="407"/>
    </location>
</feature>
<dbReference type="SUPFAM" id="SSF48371">
    <property type="entry name" value="ARM repeat"/>
    <property type="match status" value="1"/>
</dbReference>
<evidence type="ECO:0000313" key="11">
    <source>
        <dbReference type="Proteomes" id="UP001054252"/>
    </source>
</evidence>
<dbReference type="InterPro" id="IPR033712">
    <property type="entry name" value="Pumilio_RNA-bd"/>
</dbReference>
<evidence type="ECO:0000256" key="4">
    <source>
        <dbReference type="ARBA" id="ARBA00022845"/>
    </source>
</evidence>
<comment type="caution">
    <text evidence="10">The sequence shown here is derived from an EMBL/GenBank/DDBJ whole genome shotgun (WGS) entry which is preliminary data.</text>
</comment>
<dbReference type="GO" id="GO:0003729">
    <property type="term" value="F:mRNA binding"/>
    <property type="evidence" value="ECO:0007669"/>
    <property type="project" value="TreeGrafter"/>
</dbReference>
<accession>A0AAV5J9X2</accession>
<keyword evidence="2" id="KW-0963">Cytoplasm</keyword>
<dbReference type="SMART" id="SM00025">
    <property type="entry name" value="Pumilio"/>
    <property type="match status" value="8"/>
</dbReference>
<dbReference type="AlphaFoldDB" id="A0AAV5J9X2"/>
<feature type="region of interest" description="Disordered" evidence="8">
    <location>
        <begin position="1"/>
        <end position="32"/>
    </location>
</feature>
<comment type="subcellular location">
    <subcellularLocation>
        <location evidence="1">Cytoplasm</location>
    </subcellularLocation>
</comment>
<sequence>MDSSPENHLRSNQRRWSVGRTRSETSLQVTSEDTHFDQSLESFFAHLNVSPHSSRRASYPGLGGGEFADGSGRFTPVSHGFLQRNNLDELGGLGVTDTGFGSSGVFGLQNYVLDGGVMGSNVDGRDSFAPNSYQPFLLDSRRKALQNEFSRRREFRNEFSVLPSLNRQGFLGGASMRVPRGVNSSFSNNKNIVRSNFDNLPSADNTISPQWLQEPLNCLAIEDLRGNIVALAKDQYGCSLLKKIIDEASSKETIDMIFFEVLERVGELMVNPFSSHVVQKLIETCSEEQRTQILLMITKNEFELVSICINMHGTRAVQKLLHGLTNQQQISILMSALSPRAVSLTKEMNGHHVLLHCLKNFSDEDNKYLLNQIADNCLGVATDKSGCCVLQQCVEYAKGETREYLVGEIIANALLLAEDCYGNYVLQHLLDLRVPEITNKLLRQLGGSYMALSCNKYGSNVVEKCLMESGEQNAAQIIMELLNNQTASMLLLDPFGNYVIQSALKVSKGDVHVALLNLVWKNSPMMRSNIYGKKVLAWFEKKKFLHPDMHCKNVRRYPHEDFLQQ</sequence>
<dbReference type="Pfam" id="PF00806">
    <property type="entry name" value="PUF"/>
    <property type="match status" value="8"/>
</dbReference>
<dbReference type="FunFam" id="1.25.10.10:FF:000237">
    <property type="entry name" value="Pumilio homolog 9"/>
    <property type="match status" value="1"/>
</dbReference>
<evidence type="ECO:0000256" key="7">
    <source>
        <dbReference type="PROSITE-ProRule" id="PRU00317"/>
    </source>
</evidence>
<dbReference type="InterPro" id="IPR016024">
    <property type="entry name" value="ARM-type_fold"/>
</dbReference>
<dbReference type="CDD" id="cd07920">
    <property type="entry name" value="Pumilio"/>
    <property type="match status" value="1"/>
</dbReference>
<feature type="repeat" description="Pumilio" evidence="7">
    <location>
        <begin position="260"/>
        <end position="295"/>
    </location>
</feature>
<keyword evidence="11" id="KW-1185">Reference proteome</keyword>
<evidence type="ECO:0000313" key="10">
    <source>
        <dbReference type="EMBL" id="GKV10302.1"/>
    </source>
</evidence>
<feature type="domain" description="PUM-HD" evidence="9">
    <location>
        <begin position="202"/>
        <end position="543"/>
    </location>
</feature>
<evidence type="ECO:0000256" key="2">
    <source>
        <dbReference type="ARBA" id="ARBA00022490"/>
    </source>
</evidence>
<dbReference type="InterPro" id="IPR001313">
    <property type="entry name" value="Pumilio_RNA-bd_rpt"/>
</dbReference>
<dbReference type="PANTHER" id="PTHR12537">
    <property type="entry name" value="RNA BINDING PROTEIN PUMILIO-RELATED"/>
    <property type="match status" value="1"/>
</dbReference>
<evidence type="ECO:0000256" key="5">
    <source>
        <dbReference type="ARBA" id="ARBA00022884"/>
    </source>
</evidence>
<feature type="repeat" description="Pumilio" evidence="7">
    <location>
        <begin position="296"/>
        <end position="335"/>
    </location>
</feature>
<keyword evidence="4" id="KW-0810">Translation regulation</keyword>
<name>A0AAV5J9X2_9ROSI</name>
<evidence type="ECO:0000256" key="3">
    <source>
        <dbReference type="ARBA" id="ARBA00022737"/>
    </source>
</evidence>
<keyword evidence="5" id="KW-0694">RNA-binding</keyword>